<evidence type="ECO:0000256" key="2">
    <source>
        <dbReference type="ARBA" id="ARBA00022490"/>
    </source>
</evidence>
<feature type="compositionally biased region" description="Gly residues" evidence="3">
    <location>
        <begin position="613"/>
        <end position="628"/>
    </location>
</feature>
<keyword evidence="6" id="KW-1185">Reference proteome</keyword>
<feature type="domain" description="MIF4G" evidence="4">
    <location>
        <begin position="212"/>
        <end position="427"/>
    </location>
</feature>
<proteinExistence type="predicted"/>
<dbReference type="Pfam" id="PF04050">
    <property type="entry name" value="Upf2"/>
    <property type="match status" value="1"/>
</dbReference>
<dbReference type="GO" id="GO:0005737">
    <property type="term" value="C:cytoplasm"/>
    <property type="evidence" value="ECO:0007669"/>
    <property type="project" value="UniProtKB-SubCell"/>
</dbReference>
<dbReference type="Pfam" id="PF02854">
    <property type="entry name" value="MIF4G"/>
    <property type="match status" value="2"/>
</dbReference>
<dbReference type="Gene3D" id="1.25.40.180">
    <property type="match status" value="2"/>
</dbReference>
<feature type="compositionally biased region" description="Basic and acidic residues" evidence="3">
    <location>
        <begin position="497"/>
        <end position="511"/>
    </location>
</feature>
<evidence type="ECO:0000256" key="1">
    <source>
        <dbReference type="ARBA" id="ARBA00004496"/>
    </source>
</evidence>
<evidence type="ECO:0000259" key="4">
    <source>
        <dbReference type="SMART" id="SM00543"/>
    </source>
</evidence>
<dbReference type="InterPro" id="IPR016024">
    <property type="entry name" value="ARM-type_fold"/>
</dbReference>
<dbReference type="GO" id="GO:0000184">
    <property type="term" value="P:nuclear-transcribed mRNA catabolic process, nonsense-mediated decay"/>
    <property type="evidence" value="ECO:0007669"/>
    <property type="project" value="InterPro"/>
</dbReference>
<sequence length="777" mass="85643">MIAPVSFAQLLRRLPTMTTKDEVDQAAADFCYVNTRTNRKALAAALLDAPRRQMFVIPHYGRFLATLHPFFPDIGEAVVDELSRDFGWLARKRFKGLLDARLKNARYIAELTKFRVAPLHVSFRCARTLLEQFHVQNIEVLCALLDGCGRFLRTQPQTASRVESLLEILIRKRRVLNLDDRTMLLIENTCSACQPHRAREAAPAKFRTPYERYIRKLVYEDLTDGTVDAVCQRLRRLPWGDGTGDDAQRVRHALVCCFAKVWKLRHATIRPAAAALAALRRLHPWFGVSVVDAVVENIKLGLERNTFEHSQRRIAEALYMGEMFRYGAVGANDVLDLVRLFLGFGHREPLPLPGRSCELDPSSSYFRIRLICTLLLACWPQINSVGTQQALAGIAQHLQMYILAKDQPLPVDIDYNVDSLFETVFAGTMRFESWDQAAQVAAMAAQRPMQPTSGTQPAGVDAGQATPCSLPVPASPAQPLASGEIHAARGGAADTSSVREEANSEGCREPGPEDGSISGAGSTESDGNDASAEHAVVDYDAEMYEARRQREALEALIDREEEESLEREFNKLMLESSDVRRAEHTNKLDVGIPMSLMGRSLVLQPAAPAEHAAGGGQAAGDGESGGGSDAIRFSLLTGKKQRPVIHEVDIPAESRMAQSLRQQEELAMREKAHLKRIVLDYERREANEERRLYERELAARRAGAFPGGSGGGGGDGTLAGGSAAARPIVPGATFVSRPSPAASRRRQRVTAVAVQRDQQQQQQRRAGAHPGIPDRFL</sequence>
<organism evidence="5 6">
    <name type="scientific">Coemansia biformis</name>
    <dbReference type="NCBI Taxonomy" id="1286918"/>
    <lineage>
        <taxon>Eukaryota</taxon>
        <taxon>Fungi</taxon>
        <taxon>Fungi incertae sedis</taxon>
        <taxon>Zoopagomycota</taxon>
        <taxon>Kickxellomycotina</taxon>
        <taxon>Kickxellomycetes</taxon>
        <taxon>Kickxellales</taxon>
        <taxon>Kickxellaceae</taxon>
        <taxon>Coemansia</taxon>
    </lineage>
</organism>
<feature type="compositionally biased region" description="Low complexity" evidence="3">
    <location>
        <begin position="749"/>
        <end position="765"/>
    </location>
</feature>
<accession>A0A9W8CVW2</accession>
<gene>
    <name evidence="5" type="primary">NMD2_1</name>
    <name evidence="5" type="ORF">LPJ61_003066</name>
</gene>
<dbReference type="PANTHER" id="PTHR12839">
    <property type="entry name" value="NONSENSE-MEDIATED MRNA DECAY PROTEIN 2 UP-FRAMESHIFT SUPPRESSOR 2"/>
    <property type="match status" value="1"/>
</dbReference>
<dbReference type="PANTHER" id="PTHR12839:SF7">
    <property type="entry name" value="REGULATOR OF NONSENSE TRANSCRIPTS 2"/>
    <property type="match status" value="1"/>
</dbReference>
<dbReference type="InterPro" id="IPR003890">
    <property type="entry name" value="MIF4G-like_typ-3"/>
</dbReference>
<comment type="caution">
    <text evidence="5">The sequence shown here is derived from an EMBL/GenBank/DDBJ whole genome shotgun (WGS) entry which is preliminary data.</text>
</comment>
<comment type="subcellular location">
    <subcellularLocation>
        <location evidence="1">Cytoplasm</location>
    </subcellularLocation>
</comment>
<dbReference type="GO" id="GO:0003723">
    <property type="term" value="F:RNA binding"/>
    <property type="evidence" value="ECO:0007669"/>
    <property type="project" value="InterPro"/>
</dbReference>
<evidence type="ECO:0000313" key="6">
    <source>
        <dbReference type="Proteomes" id="UP001143981"/>
    </source>
</evidence>
<protein>
    <submittedName>
        <fullName evidence="5">mRNA decay protein</fullName>
    </submittedName>
</protein>
<feature type="region of interest" description="Disordered" evidence="3">
    <location>
        <begin position="445"/>
        <end position="530"/>
    </location>
</feature>
<dbReference type="SUPFAM" id="SSF48371">
    <property type="entry name" value="ARM repeat"/>
    <property type="match status" value="2"/>
</dbReference>
<dbReference type="SMART" id="SM00543">
    <property type="entry name" value="MIF4G"/>
    <property type="match status" value="2"/>
</dbReference>
<dbReference type="GO" id="GO:0035145">
    <property type="term" value="C:exon-exon junction complex"/>
    <property type="evidence" value="ECO:0007669"/>
    <property type="project" value="TreeGrafter"/>
</dbReference>
<dbReference type="EMBL" id="JANBOI010000468">
    <property type="protein sequence ID" value="KAJ1730342.1"/>
    <property type="molecule type" value="Genomic_DNA"/>
</dbReference>
<evidence type="ECO:0000313" key="5">
    <source>
        <dbReference type="EMBL" id="KAJ1730342.1"/>
    </source>
</evidence>
<dbReference type="Proteomes" id="UP001143981">
    <property type="component" value="Unassembled WGS sequence"/>
</dbReference>
<evidence type="ECO:0000256" key="3">
    <source>
        <dbReference type="SAM" id="MobiDB-lite"/>
    </source>
</evidence>
<dbReference type="OrthoDB" id="27832at2759"/>
<feature type="region of interest" description="Disordered" evidence="3">
    <location>
        <begin position="732"/>
        <end position="777"/>
    </location>
</feature>
<feature type="region of interest" description="Disordered" evidence="3">
    <location>
        <begin position="607"/>
        <end position="630"/>
    </location>
</feature>
<keyword evidence="2" id="KW-0963">Cytoplasm</keyword>
<dbReference type="InterPro" id="IPR039762">
    <property type="entry name" value="Nmd2/UPF2"/>
</dbReference>
<reference evidence="5" key="1">
    <citation type="submission" date="2022-07" db="EMBL/GenBank/DDBJ databases">
        <title>Phylogenomic reconstructions and comparative analyses of Kickxellomycotina fungi.</title>
        <authorList>
            <person name="Reynolds N.K."/>
            <person name="Stajich J.E."/>
            <person name="Barry K."/>
            <person name="Grigoriev I.V."/>
            <person name="Crous P."/>
            <person name="Smith M.E."/>
        </authorList>
    </citation>
    <scope>NUCLEOTIDE SEQUENCE</scope>
    <source>
        <strain evidence="5">BCRC 34381</strain>
    </source>
</reference>
<dbReference type="AlphaFoldDB" id="A0A9W8CVW2"/>
<dbReference type="InterPro" id="IPR007193">
    <property type="entry name" value="Upf2/Nmd2_C"/>
</dbReference>
<feature type="domain" description="MIF4G" evidence="4">
    <location>
        <begin position="8"/>
        <end position="196"/>
    </location>
</feature>
<name>A0A9W8CVW2_9FUNG</name>